<keyword evidence="2 5" id="KW-0285">Flavoprotein</keyword>
<dbReference type="SUPFAM" id="SSF48173">
    <property type="entry name" value="Cryptochrome/photolyase FAD-binding domain"/>
    <property type="match status" value="1"/>
</dbReference>
<dbReference type="STRING" id="313628.LNTAR_02082"/>
<dbReference type="eggNOG" id="COG0415">
    <property type="taxonomic scope" value="Bacteria"/>
</dbReference>
<dbReference type="Pfam" id="PF03441">
    <property type="entry name" value="FAD_binding_7"/>
    <property type="match status" value="1"/>
</dbReference>
<dbReference type="RefSeq" id="WP_007279610.1">
    <property type="nucleotide sequence ID" value="NZ_ABCK01000015.1"/>
</dbReference>
<dbReference type="GO" id="GO:0003677">
    <property type="term" value="F:DNA binding"/>
    <property type="evidence" value="ECO:0007669"/>
    <property type="project" value="TreeGrafter"/>
</dbReference>
<dbReference type="GO" id="GO:0009416">
    <property type="term" value="P:response to light stimulus"/>
    <property type="evidence" value="ECO:0007669"/>
    <property type="project" value="TreeGrafter"/>
</dbReference>
<gene>
    <name evidence="8" type="ORF">LNTAR_02082</name>
</gene>
<evidence type="ECO:0000256" key="6">
    <source>
        <dbReference type="RuleBase" id="RU004182"/>
    </source>
</evidence>
<dbReference type="PROSITE" id="PS00394">
    <property type="entry name" value="DNA_PHOTOLYASES_1_1"/>
    <property type="match status" value="1"/>
</dbReference>
<evidence type="ECO:0000256" key="5">
    <source>
        <dbReference type="PIRSR" id="PIRSR602081-1"/>
    </source>
</evidence>
<dbReference type="PRINTS" id="PR00147">
    <property type="entry name" value="DNAPHOTLYASE"/>
</dbReference>
<comment type="similarity">
    <text evidence="6">Belongs to the DNA photolyase family.</text>
</comment>
<protein>
    <submittedName>
        <fullName evidence="8">Deoxyribodipyrimidine photolyase</fullName>
    </submittedName>
</protein>
<dbReference type="InterPro" id="IPR036134">
    <property type="entry name" value="Crypto/Photolyase_FAD-like_sf"/>
</dbReference>
<dbReference type="PANTHER" id="PTHR11455:SF9">
    <property type="entry name" value="CRYPTOCHROME CIRCADIAN CLOCK 5 ISOFORM X1"/>
    <property type="match status" value="1"/>
</dbReference>
<dbReference type="GO" id="GO:0006950">
    <property type="term" value="P:response to stress"/>
    <property type="evidence" value="ECO:0007669"/>
    <property type="project" value="UniProtKB-ARBA"/>
</dbReference>
<dbReference type="Pfam" id="PF00875">
    <property type="entry name" value="DNA_photolyase"/>
    <property type="match status" value="1"/>
</dbReference>
<dbReference type="SUPFAM" id="SSF52425">
    <property type="entry name" value="Cryptochrome/photolyase, N-terminal domain"/>
    <property type="match status" value="1"/>
</dbReference>
<organism evidence="8 9">
    <name type="scientific">Lentisphaera araneosa HTCC2155</name>
    <dbReference type="NCBI Taxonomy" id="313628"/>
    <lineage>
        <taxon>Bacteria</taxon>
        <taxon>Pseudomonadati</taxon>
        <taxon>Lentisphaerota</taxon>
        <taxon>Lentisphaeria</taxon>
        <taxon>Lentisphaerales</taxon>
        <taxon>Lentisphaeraceae</taxon>
        <taxon>Lentisphaera</taxon>
    </lineage>
</organism>
<dbReference type="PROSITE" id="PS51645">
    <property type="entry name" value="PHR_CRY_ALPHA_BETA"/>
    <property type="match status" value="1"/>
</dbReference>
<keyword evidence="4 6" id="KW-0157">Chromophore</keyword>
<dbReference type="InterPro" id="IPR036155">
    <property type="entry name" value="Crypto/Photolyase_N_sf"/>
</dbReference>
<evidence type="ECO:0000256" key="3">
    <source>
        <dbReference type="ARBA" id="ARBA00022827"/>
    </source>
</evidence>
<evidence type="ECO:0000259" key="7">
    <source>
        <dbReference type="PROSITE" id="PS51645"/>
    </source>
</evidence>
<dbReference type="GO" id="GO:0006139">
    <property type="term" value="P:nucleobase-containing compound metabolic process"/>
    <property type="evidence" value="ECO:0007669"/>
    <property type="project" value="UniProtKB-ARBA"/>
</dbReference>
<dbReference type="InterPro" id="IPR005101">
    <property type="entry name" value="Cryptochr/Photolyase_FAD-bd"/>
</dbReference>
<evidence type="ECO:0000313" key="8">
    <source>
        <dbReference type="EMBL" id="EDM26558.1"/>
    </source>
</evidence>
<comment type="cofactor">
    <cofactor evidence="5">
        <name>FAD</name>
        <dbReference type="ChEBI" id="CHEBI:57692"/>
    </cofactor>
    <text evidence="5">Binds 1 FAD per subunit.</text>
</comment>
<keyword evidence="8" id="KW-0456">Lyase</keyword>
<dbReference type="InterPro" id="IPR006050">
    <property type="entry name" value="DNA_photolyase_N"/>
</dbReference>
<evidence type="ECO:0000256" key="2">
    <source>
        <dbReference type="ARBA" id="ARBA00022630"/>
    </source>
</evidence>
<comment type="cofactor">
    <cofactor evidence="1">
        <name>(6R)-5,10-methylene-5,6,7,8-tetrahydrofolate</name>
        <dbReference type="ChEBI" id="CHEBI:15636"/>
    </cofactor>
</comment>
<name>A6DP26_9BACT</name>
<dbReference type="Proteomes" id="UP000004947">
    <property type="component" value="Unassembled WGS sequence"/>
</dbReference>
<evidence type="ECO:0000313" key="9">
    <source>
        <dbReference type="Proteomes" id="UP000004947"/>
    </source>
</evidence>
<dbReference type="InterPro" id="IPR018394">
    <property type="entry name" value="DNA_photolyase_1_CS_C"/>
</dbReference>
<feature type="domain" description="Photolyase/cryptochrome alpha/beta" evidence="7">
    <location>
        <begin position="3"/>
        <end position="133"/>
    </location>
</feature>
<dbReference type="Gene3D" id="3.40.50.620">
    <property type="entry name" value="HUPs"/>
    <property type="match status" value="1"/>
</dbReference>
<dbReference type="InterPro" id="IPR002081">
    <property type="entry name" value="Cryptochrome/DNA_photolyase_1"/>
</dbReference>
<dbReference type="GO" id="GO:0003904">
    <property type="term" value="F:deoxyribodipyrimidine photo-lyase activity"/>
    <property type="evidence" value="ECO:0007669"/>
    <property type="project" value="TreeGrafter"/>
</dbReference>
<evidence type="ECO:0000256" key="1">
    <source>
        <dbReference type="ARBA" id="ARBA00001932"/>
    </source>
</evidence>
<comment type="caution">
    <text evidence="8">The sequence shown here is derived from an EMBL/GenBank/DDBJ whole genome shotgun (WGS) entry which is preliminary data.</text>
</comment>
<keyword evidence="3 5" id="KW-0274">FAD</keyword>
<keyword evidence="9" id="KW-1185">Reference proteome</keyword>
<dbReference type="PANTHER" id="PTHR11455">
    <property type="entry name" value="CRYPTOCHROME"/>
    <property type="match status" value="1"/>
</dbReference>
<dbReference type="AlphaFoldDB" id="A6DP26"/>
<proteinExistence type="inferred from homology"/>
<dbReference type="InterPro" id="IPR014729">
    <property type="entry name" value="Rossmann-like_a/b/a_fold"/>
</dbReference>
<feature type="binding site" evidence="5">
    <location>
        <position position="212"/>
    </location>
    <ligand>
        <name>FAD</name>
        <dbReference type="ChEBI" id="CHEBI:57692"/>
    </ligand>
</feature>
<dbReference type="Gene3D" id="1.10.579.10">
    <property type="entry name" value="DNA Cyclobutane Dipyrimidine Photolyase, subunit A, domain 3"/>
    <property type="match status" value="1"/>
</dbReference>
<reference evidence="8 9" key="1">
    <citation type="journal article" date="2010" name="J. Bacteriol.">
        <title>Genome sequence of Lentisphaera araneosa HTCC2155T, the type species of the order Lentisphaerales in the phylum Lentisphaerae.</title>
        <authorList>
            <person name="Thrash J.C."/>
            <person name="Cho J.C."/>
            <person name="Vergin K.L."/>
            <person name="Morris R.M."/>
            <person name="Giovannoni S.J."/>
        </authorList>
    </citation>
    <scope>NUCLEOTIDE SEQUENCE [LARGE SCALE GENOMIC DNA]</scope>
    <source>
        <strain evidence="8 9">HTCC2155</strain>
    </source>
</reference>
<dbReference type="OrthoDB" id="9772484at2"/>
<sequence>MKEINVVWLKRDLRLNDHACLAAAEASKLPYLIIYCFEPRLINAPDVSENHLNFIYLSLLEMQKKLEPFNRPLYILHASSVEAFAYIQKNYQIKNIFAHQEHGTTRTWKRDRQIIDFCWQEKIELLEAEHSGIKRGIQNRDKWDKAWFSWHSANIIRNSYSKGHFTFDQDLFPAVFYFKYHSKPYSKNLQNPGEDTAHRYLTSFLADRGKDYHRFISKPSKSRKSCGRLSPYLAWGNISSRQVYQFIKESPKYKDNKRAYSGLLTRIKWRSHFIQKFEVECSYEYLYLNKGYELLSLNFNAEHIRAWEKGKTGYPLVDACMRCLHATGWINFRMRAMLTSFFCHHLAQDWRDGVYHLAKLFLDYEPGIHFPQFQMQAGTTGINTVRIYNPIKQSMDNDPHGEFIRQWVPELKELNNNEIHEPWKIELMEAKMKGYANLHLYPDPIIDIKETYRLARDRIWGLRTNPLVKQEKIRILKTHTR</sequence>
<evidence type="ECO:0000256" key="4">
    <source>
        <dbReference type="ARBA" id="ARBA00022991"/>
    </source>
</evidence>
<dbReference type="Gene3D" id="1.25.40.80">
    <property type="match status" value="1"/>
</dbReference>
<accession>A6DP26</accession>
<dbReference type="GO" id="GO:0071949">
    <property type="term" value="F:FAD binding"/>
    <property type="evidence" value="ECO:0007669"/>
    <property type="project" value="TreeGrafter"/>
</dbReference>
<dbReference type="EMBL" id="ABCK01000015">
    <property type="protein sequence ID" value="EDM26558.1"/>
    <property type="molecule type" value="Genomic_DNA"/>
</dbReference>